<keyword evidence="1" id="KW-0812">Transmembrane</keyword>
<feature type="transmembrane region" description="Helical" evidence="1">
    <location>
        <begin position="20"/>
        <end position="41"/>
    </location>
</feature>
<dbReference type="RefSeq" id="WP_124276665.1">
    <property type="nucleotide sequence ID" value="NZ_RDBM01000037.1"/>
</dbReference>
<evidence type="ECO:0000313" key="2">
    <source>
        <dbReference type="EMBL" id="TXS24445.1"/>
    </source>
</evidence>
<keyword evidence="1" id="KW-1133">Transmembrane helix</keyword>
<dbReference type="EMBL" id="RDBM01000037">
    <property type="protein sequence ID" value="TXS24445.1"/>
    <property type="molecule type" value="Genomic_DNA"/>
</dbReference>
<reference evidence="2" key="1">
    <citation type="submission" date="2018-10" db="EMBL/GenBank/DDBJ databases">
        <authorList>
            <person name="Hariharan J."/>
            <person name="Choudoir M.J."/>
            <person name="Diebold P."/>
            <person name="Panke-Buisse K."/>
            <person name="Campbell A.N."/>
            <person name="Buckley D.H."/>
        </authorList>
    </citation>
    <scope>NUCLEOTIDE SEQUENCE</scope>
    <source>
        <strain evidence="2">Gb1</strain>
    </source>
</reference>
<evidence type="ECO:0000256" key="1">
    <source>
        <dbReference type="SAM" id="Phobius"/>
    </source>
</evidence>
<name>A0A652KL54_9ACTN</name>
<protein>
    <submittedName>
        <fullName evidence="2">Uncharacterized protein</fullName>
    </submittedName>
</protein>
<dbReference type="AlphaFoldDB" id="A0A652KL54"/>
<sequence length="96" mass="10654">MRSRDYDLEFREQAAKVRTWGLVLLGAAVVLWIWGAQELFLPYEPDLEEVVTVLGASIPVSVVGGALFTIGTVSRRMSAHGQAIRELDKLAARQRT</sequence>
<feature type="transmembrane region" description="Helical" evidence="1">
    <location>
        <begin position="53"/>
        <end position="73"/>
    </location>
</feature>
<comment type="caution">
    <text evidence="2">The sequence shown here is derived from an EMBL/GenBank/DDBJ whole genome shotgun (WGS) entry which is preliminary data.</text>
</comment>
<accession>A0A652KL54</accession>
<organism evidence="2">
    <name type="scientific">Streptomyces sp. gb1(2016)</name>
    <dbReference type="NCBI Taxonomy" id="1828321"/>
    <lineage>
        <taxon>Bacteria</taxon>
        <taxon>Bacillati</taxon>
        <taxon>Actinomycetota</taxon>
        <taxon>Actinomycetes</taxon>
        <taxon>Kitasatosporales</taxon>
        <taxon>Streptomycetaceae</taxon>
        <taxon>Streptomyces</taxon>
    </lineage>
</organism>
<gene>
    <name evidence="2" type="ORF">EAO74_28825</name>
</gene>
<proteinExistence type="predicted"/>
<keyword evidence="1" id="KW-0472">Membrane</keyword>